<dbReference type="OrthoDB" id="9805730at2"/>
<dbReference type="Pfam" id="PF12833">
    <property type="entry name" value="HTH_18"/>
    <property type="match status" value="1"/>
</dbReference>
<dbReference type="EMBL" id="CP025408">
    <property type="protein sequence ID" value="AUH34204.1"/>
    <property type="molecule type" value="Genomic_DNA"/>
</dbReference>
<dbReference type="SUPFAM" id="SSF46689">
    <property type="entry name" value="Homeodomain-like"/>
    <property type="match status" value="1"/>
</dbReference>
<reference evidence="5 6" key="1">
    <citation type="submission" date="2017-12" db="EMBL/GenBank/DDBJ databases">
        <authorList>
            <person name="Hurst M.R.H."/>
        </authorList>
    </citation>
    <scope>NUCLEOTIDE SEQUENCE [LARGE SCALE GENOMIC DNA]</scope>
    <source>
        <strain evidence="5 6">BM15</strain>
    </source>
</reference>
<evidence type="ECO:0000313" key="5">
    <source>
        <dbReference type="EMBL" id="AUH34204.1"/>
    </source>
</evidence>
<sequence>MDSPWIISEPLAAVEAITTGGGDTDCQSNSVMPLRVFVSSLERLAGNAADAAALWRAGEVMDLAHLGAIGCAMTAAPTLGAALRCFVNYFGTVQSASSLSMEQDGDMVALRYRVLDEDIWPRAADAQLTLGVICGTARRFAPDADRALIAQLEVAESAPARAITAHLERQVRGGMDNALFIPARLLDRTVRLVSDNPSAAHFRDAVQTLDQHQRNVRLKQPVSDRVIDLLLRRMGQDGADLGGDQDAIARAMGMSRRTLRRKLEAEGTSFHELNESCRRNVGRALLARSDLPMIEIALRLGYSDHTAFSRAFTRWFGVSPRELRKTEGSARSNAT</sequence>
<keyword evidence="3" id="KW-0804">Transcription</keyword>
<dbReference type="GO" id="GO:0005829">
    <property type="term" value="C:cytosol"/>
    <property type="evidence" value="ECO:0007669"/>
    <property type="project" value="TreeGrafter"/>
</dbReference>
<evidence type="ECO:0000256" key="1">
    <source>
        <dbReference type="ARBA" id="ARBA00023015"/>
    </source>
</evidence>
<evidence type="ECO:0000259" key="4">
    <source>
        <dbReference type="PROSITE" id="PS01124"/>
    </source>
</evidence>
<organism evidence="5 6">
    <name type="scientific">Paracoccus tegillarcae</name>
    <dbReference type="NCBI Taxonomy" id="1529068"/>
    <lineage>
        <taxon>Bacteria</taxon>
        <taxon>Pseudomonadati</taxon>
        <taxon>Pseudomonadota</taxon>
        <taxon>Alphaproteobacteria</taxon>
        <taxon>Rhodobacterales</taxon>
        <taxon>Paracoccaceae</taxon>
        <taxon>Paracoccus</taxon>
    </lineage>
</organism>
<dbReference type="InterPro" id="IPR009057">
    <property type="entry name" value="Homeodomain-like_sf"/>
</dbReference>
<evidence type="ECO:0000256" key="2">
    <source>
        <dbReference type="ARBA" id="ARBA00023125"/>
    </source>
</evidence>
<dbReference type="PANTHER" id="PTHR47894">
    <property type="entry name" value="HTH-TYPE TRANSCRIPTIONAL REGULATOR GADX"/>
    <property type="match status" value="1"/>
</dbReference>
<evidence type="ECO:0000313" key="6">
    <source>
        <dbReference type="Proteomes" id="UP000233742"/>
    </source>
</evidence>
<dbReference type="RefSeq" id="WP_101460867.1">
    <property type="nucleotide sequence ID" value="NZ_CP025408.1"/>
</dbReference>
<dbReference type="InterPro" id="IPR020449">
    <property type="entry name" value="Tscrpt_reg_AraC-type_HTH"/>
</dbReference>
<proteinExistence type="predicted"/>
<dbReference type="PANTHER" id="PTHR47894:SF4">
    <property type="entry name" value="HTH-TYPE TRANSCRIPTIONAL REGULATOR GADX"/>
    <property type="match status" value="1"/>
</dbReference>
<dbReference type="GO" id="GO:0000976">
    <property type="term" value="F:transcription cis-regulatory region binding"/>
    <property type="evidence" value="ECO:0007669"/>
    <property type="project" value="TreeGrafter"/>
</dbReference>
<protein>
    <submittedName>
        <fullName evidence="5">AraC family transcriptional regulator</fullName>
    </submittedName>
</protein>
<dbReference type="GO" id="GO:0003700">
    <property type="term" value="F:DNA-binding transcription factor activity"/>
    <property type="evidence" value="ECO:0007669"/>
    <property type="project" value="InterPro"/>
</dbReference>
<dbReference type="Proteomes" id="UP000233742">
    <property type="component" value="Chromosome"/>
</dbReference>
<keyword evidence="2" id="KW-0238">DNA-binding</keyword>
<keyword evidence="6" id="KW-1185">Reference proteome</keyword>
<dbReference type="PRINTS" id="PR00032">
    <property type="entry name" value="HTHARAC"/>
</dbReference>
<name>A0A2K9EY14_9RHOB</name>
<keyword evidence="1" id="KW-0805">Transcription regulation</keyword>
<feature type="domain" description="HTH araC/xylS-type" evidence="4">
    <location>
        <begin position="224"/>
        <end position="326"/>
    </location>
</feature>
<dbReference type="KEGG" id="paro:CUV01_13100"/>
<gene>
    <name evidence="5" type="ORF">CUV01_13100</name>
</gene>
<evidence type="ECO:0000256" key="3">
    <source>
        <dbReference type="ARBA" id="ARBA00023163"/>
    </source>
</evidence>
<accession>A0A2K9EY14</accession>
<dbReference type="AlphaFoldDB" id="A0A2K9EY14"/>
<dbReference type="InterPro" id="IPR032687">
    <property type="entry name" value="AraC-type_N"/>
</dbReference>
<dbReference type="PROSITE" id="PS01124">
    <property type="entry name" value="HTH_ARAC_FAMILY_2"/>
    <property type="match status" value="1"/>
</dbReference>
<dbReference type="InterPro" id="IPR018060">
    <property type="entry name" value="HTH_AraC"/>
</dbReference>
<dbReference type="SMART" id="SM00342">
    <property type="entry name" value="HTH_ARAC"/>
    <property type="match status" value="1"/>
</dbReference>
<dbReference type="Gene3D" id="1.10.10.60">
    <property type="entry name" value="Homeodomain-like"/>
    <property type="match status" value="1"/>
</dbReference>
<dbReference type="Pfam" id="PF12625">
    <property type="entry name" value="Arabinose_bd"/>
    <property type="match status" value="1"/>
</dbReference>